<gene>
    <name evidence="8" type="ORF">ORI27_17575</name>
</gene>
<name>A0ABT3SGB5_9MYCO</name>
<keyword evidence="6" id="KW-0460">Magnesium</keyword>
<evidence type="ECO:0000256" key="2">
    <source>
        <dbReference type="ARBA" id="ARBA00022649"/>
    </source>
</evidence>
<comment type="cofactor">
    <cofactor evidence="1">
        <name>Mg(2+)</name>
        <dbReference type="ChEBI" id="CHEBI:18420"/>
    </cofactor>
</comment>
<keyword evidence="3" id="KW-0540">Nuclease</keyword>
<evidence type="ECO:0000313" key="8">
    <source>
        <dbReference type="EMBL" id="MCX2938513.1"/>
    </source>
</evidence>
<comment type="caution">
    <text evidence="8">The sequence shown here is derived from an EMBL/GenBank/DDBJ whole genome shotgun (WGS) entry which is preliminary data.</text>
</comment>
<organism evidence="8 9">
    <name type="scientific">Mycobacterium pinniadriaticum</name>
    <dbReference type="NCBI Taxonomy" id="2994102"/>
    <lineage>
        <taxon>Bacteria</taxon>
        <taxon>Bacillati</taxon>
        <taxon>Actinomycetota</taxon>
        <taxon>Actinomycetes</taxon>
        <taxon>Mycobacteriales</taxon>
        <taxon>Mycobacteriaceae</taxon>
        <taxon>Mycobacterium</taxon>
    </lineage>
</organism>
<evidence type="ECO:0000256" key="1">
    <source>
        <dbReference type="ARBA" id="ARBA00001946"/>
    </source>
</evidence>
<reference evidence="8 9" key="1">
    <citation type="submission" date="2022-11" db="EMBL/GenBank/DDBJ databases">
        <title>Mycobacterium sp. nov.</title>
        <authorList>
            <person name="Papic B."/>
            <person name="Spicic S."/>
            <person name="Duvnjak S."/>
        </authorList>
    </citation>
    <scope>NUCLEOTIDE SEQUENCE [LARGE SCALE GENOMIC DNA]</scope>
    <source>
        <strain evidence="8 9">CVI_P4</strain>
    </source>
</reference>
<evidence type="ECO:0000256" key="5">
    <source>
        <dbReference type="ARBA" id="ARBA00022801"/>
    </source>
</evidence>
<feature type="domain" description="PIN" evidence="7">
    <location>
        <begin position="5"/>
        <end position="117"/>
    </location>
</feature>
<keyword evidence="9" id="KW-1185">Reference proteome</keyword>
<evidence type="ECO:0000313" key="9">
    <source>
        <dbReference type="Proteomes" id="UP001300745"/>
    </source>
</evidence>
<keyword evidence="5" id="KW-0378">Hydrolase</keyword>
<dbReference type="Pfam" id="PF13470">
    <property type="entry name" value="PIN_3"/>
    <property type="match status" value="1"/>
</dbReference>
<keyword evidence="4" id="KW-0479">Metal-binding</keyword>
<dbReference type="EMBL" id="JAPJDO010000015">
    <property type="protein sequence ID" value="MCX2938513.1"/>
    <property type="molecule type" value="Genomic_DNA"/>
</dbReference>
<keyword evidence="2" id="KW-1277">Toxin-antitoxin system</keyword>
<dbReference type="InterPro" id="IPR002716">
    <property type="entry name" value="PIN_dom"/>
</dbReference>
<dbReference type="SUPFAM" id="SSF88723">
    <property type="entry name" value="PIN domain-like"/>
    <property type="match status" value="1"/>
</dbReference>
<accession>A0ABT3SGB5</accession>
<dbReference type="RefSeq" id="WP_265998257.1">
    <property type="nucleotide sequence ID" value="NZ_JAPJDN010000015.1"/>
</dbReference>
<dbReference type="InterPro" id="IPR029060">
    <property type="entry name" value="PIN-like_dom_sf"/>
</dbReference>
<proteinExistence type="predicted"/>
<protein>
    <submittedName>
        <fullName evidence="8">PIN domain-containing protein</fullName>
    </submittedName>
</protein>
<evidence type="ECO:0000256" key="6">
    <source>
        <dbReference type="ARBA" id="ARBA00022842"/>
    </source>
</evidence>
<evidence type="ECO:0000256" key="3">
    <source>
        <dbReference type="ARBA" id="ARBA00022722"/>
    </source>
</evidence>
<dbReference type="Proteomes" id="UP001300745">
    <property type="component" value="Unassembled WGS sequence"/>
</dbReference>
<evidence type="ECO:0000259" key="7">
    <source>
        <dbReference type="Pfam" id="PF13470"/>
    </source>
</evidence>
<evidence type="ECO:0000256" key="4">
    <source>
        <dbReference type="ARBA" id="ARBA00022723"/>
    </source>
</evidence>
<sequence>MFAALLDTSVLWPSLQRDFLLSLAIEGLYRPLWSTAILDELRYHESQKLIHRGHDPVLAEQKAQRLVDQMNSAFDDAIVANWESLEGTFGLPDVDDEHVVAAALVGGVDVIVTSNVRDFPPQQIPKSLTVTSPAKFAADTVAVSPDVARQAVIAMSSRFARPPSAVDEILDHLTARYAMVEAVDLIRGAR</sequence>